<name>A0A8J4HAY8_9PROT</name>
<dbReference type="AlphaFoldDB" id="A0A8J4HAY8"/>
<dbReference type="InterPro" id="IPR036134">
    <property type="entry name" value="Crypto/Photolyase_FAD-like_sf"/>
</dbReference>
<feature type="binding site" evidence="8">
    <location>
        <begin position="373"/>
        <end position="375"/>
    </location>
    <ligand>
        <name>FAD</name>
        <dbReference type="ChEBI" id="CHEBI:57692"/>
    </ligand>
</feature>
<reference evidence="12" key="1">
    <citation type="journal article" date="2020" name="mSystems">
        <title>Genome- and Community-Level Interaction Insights into Carbon Utilization and Element Cycling Functions of Hydrothermarchaeota in Hydrothermal Sediment.</title>
        <authorList>
            <person name="Zhou Z."/>
            <person name="Liu Y."/>
            <person name="Xu W."/>
            <person name="Pan J."/>
            <person name="Luo Z.H."/>
            <person name="Li M."/>
        </authorList>
    </citation>
    <scope>NUCLEOTIDE SEQUENCE</scope>
    <source>
        <strain evidence="12">SpSt-997</strain>
    </source>
</reference>
<evidence type="ECO:0000256" key="5">
    <source>
        <dbReference type="ARBA" id="ARBA00022827"/>
    </source>
</evidence>
<organism evidence="12">
    <name type="scientific">Acidicaldus sp</name>
    <dbReference type="NCBI Taxonomy" id="1872105"/>
    <lineage>
        <taxon>Bacteria</taxon>
        <taxon>Pseudomonadati</taxon>
        <taxon>Pseudomonadota</taxon>
        <taxon>Alphaproteobacteria</taxon>
        <taxon>Acetobacterales</taxon>
        <taxon>Acetobacteraceae</taxon>
        <taxon>Acidicaldus</taxon>
    </lineage>
</organism>
<evidence type="ECO:0000313" key="12">
    <source>
        <dbReference type="EMBL" id="HGC43535.1"/>
    </source>
</evidence>
<feature type="binding site" evidence="8">
    <location>
        <position position="226"/>
    </location>
    <ligand>
        <name>FAD</name>
        <dbReference type="ChEBI" id="CHEBI:57692"/>
    </ligand>
</feature>
<dbReference type="PRINTS" id="PR00147">
    <property type="entry name" value="DNAPHOTLYASE"/>
</dbReference>
<dbReference type="InterPro" id="IPR018394">
    <property type="entry name" value="DNA_photolyase_1_CS_C"/>
</dbReference>
<dbReference type="PANTHER" id="PTHR11455:SF9">
    <property type="entry name" value="CRYPTOCHROME CIRCADIAN CLOCK 5 ISOFORM X1"/>
    <property type="match status" value="1"/>
</dbReference>
<dbReference type="Pfam" id="PF00875">
    <property type="entry name" value="DNA_photolyase"/>
    <property type="match status" value="1"/>
</dbReference>
<dbReference type="PROSITE" id="PS00691">
    <property type="entry name" value="DNA_PHOTOLYASES_1_2"/>
    <property type="match status" value="1"/>
</dbReference>
<dbReference type="SUPFAM" id="SSF48173">
    <property type="entry name" value="Cryptochrome/photolyase FAD-binding domain"/>
    <property type="match status" value="1"/>
</dbReference>
<comment type="catalytic activity">
    <reaction evidence="7">
        <text>cyclobutadipyrimidine (in DNA) = 2 pyrimidine residues (in DNA).</text>
        <dbReference type="EC" id="4.1.99.3"/>
    </reaction>
</comment>
<proteinExistence type="inferred from homology"/>
<comment type="similarity">
    <text evidence="10">Belongs to the DNA photolyase family.</text>
</comment>
<dbReference type="EC" id="4.1.99.3" evidence="2"/>
<sequence>MGAAPALVWLWQDLRLTDQPALAAAAASGRPLVVAFVLDDSAPGAWALGGASRWWLHGSLDALRRDLAARGAALILRRGNLRHEILRLAAESGAGEIHCGEPLEPWLRGITDDLAGELRAFGVMLHRHNTRLLFDPTLLRTQAGGTFGVFTPFSRACHAIGVADAPIAAPTRLCGAKPLASDDLADWGLRPERPDWAGGLRETWQPGEAGATLRLREFLAGALAVYDRARDIPGQASTSMLSPHLHWGEISPRQVWFAATRAAPVAGKPLLSFLNELLWREFSAYLLWHHPRLPERPLRAEFAAMPWRDDPAGLVAWQRGETGIPIVDAGMRQLWRCGWMHNRVRMIAASFLVKHLLIPWQQGEAWFWDTLVDADLAANAASWQWVAGSGADAAPYFRIFNPVLQGRKFDPDGAYVRRFVPELAQLPAAFLHAPWEAPPALLKAAGVALGATYPTPIVDLASGRARALAAFGNLPRPTA</sequence>
<comment type="cofactor">
    <cofactor evidence="1">
        <name>(6R)-5,10-methylene-5,6,7,8-tetrahydrofolate</name>
        <dbReference type="ChEBI" id="CHEBI:15636"/>
    </cofactor>
</comment>
<gene>
    <name evidence="12" type="ORF">ENY07_10005</name>
</gene>
<dbReference type="InterPro" id="IPR036155">
    <property type="entry name" value="Crypto/Photolyase_N_sf"/>
</dbReference>
<dbReference type="SUPFAM" id="SSF52425">
    <property type="entry name" value="Cryptochrome/photolyase, N-terminal domain"/>
    <property type="match status" value="1"/>
</dbReference>
<keyword evidence="4 8" id="KW-0285">Flavoprotein</keyword>
<feature type="site" description="Electron transfer via tryptophanyl radical" evidence="9">
    <location>
        <position position="360"/>
    </location>
</feature>
<dbReference type="GO" id="GO:0071949">
    <property type="term" value="F:FAD binding"/>
    <property type="evidence" value="ECO:0007669"/>
    <property type="project" value="TreeGrafter"/>
</dbReference>
<comment type="caution">
    <text evidence="12">The sequence shown here is derived from an EMBL/GenBank/DDBJ whole genome shotgun (WGS) entry which is preliminary data.</text>
</comment>
<evidence type="ECO:0000256" key="6">
    <source>
        <dbReference type="ARBA" id="ARBA00022991"/>
    </source>
</evidence>
<dbReference type="GO" id="GO:0003677">
    <property type="term" value="F:DNA binding"/>
    <property type="evidence" value="ECO:0007669"/>
    <property type="project" value="TreeGrafter"/>
</dbReference>
<keyword evidence="6 10" id="KW-0157">Chromophore</keyword>
<dbReference type="PROSITE" id="PS00394">
    <property type="entry name" value="DNA_PHOTOLYASES_1_1"/>
    <property type="match status" value="1"/>
</dbReference>
<dbReference type="FunFam" id="1.10.579.10:FF:000003">
    <property type="entry name" value="Deoxyribodipyrimidine photo-lyase"/>
    <property type="match status" value="1"/>
</dbReference>
<dbReference type="PANTHER" id="PTHR11455">
    <property type="entry name" value="CRYPTOCHROME"/>
    <property type="match status" value="1"/>
</dbReference>
<evidence type="ECO:0000256" key="9">
    <source>
        <dbReference type="PIRSR" id="PIRSR602081-2"/>
    </source>
</evidence>
<dbReference type="InterPro" id="IPR006050">
    <property type="entry name" value="DNA_photolyase_N"/>
</dbReference>
<feature type="domain" description="Photolyase/cryptochrome alpha/beta" evidence="11">
    <location>
        <begin position="4"/>
        <end position="133"/>
    </location>
</feature>
<evidence type="ECO:0000259" key="11">
    <source>
        <dbReference type="PROSITE" id="PS51645"/>
    </source>
</evidence>
<dbReference type="Gene3D" id="3.40.50.620">
    <property type="entry name" value="HUPs"/>
    <property type="match status" value="1"/>
</dbReference>
<evidence type="ECO:0000256" key="7">
    <source>
        <dbReference type="ARBA" id="ARBA00033999"/>
    </source>
</evidence>
<dbReference type="EMBL" id="DTQM01000190">
    <property type="protein sequence ID" value="HGC43535.1"/>
    <property type="molecule type" value="Genomic_DNA"/>
</dbReference>
<dbReference type="InterPro" id="IPR002081">
    <property type="entry name" value="Cryptochrome/DNA_photolyase_1"/>
</dbReference>
<dbReference type="GO" id="GO:0003904">
    <property type="term" value="F:deoxyribodipyrimidine photo-lyase activity"/>
    <property type="evidence" value="ECO:0007669"/>
    <property type="project" value="UniProtKB-EC"/>
</dbReference>
<evidence type="ECO:0000256" key="1">
    <source>
        <dbReference type="ARBA" id="ARBA00001932"/>
    </source>
</evidence>
<accession>A0A8J4HAY8</accession>
<dbReference type="Gene3D" id="1.10.579.10">
    <property type="entry name" value="DNA Cyclobutane Dipyrimidine Photolyase, subunit A, domain 3"/>
    <property type="match status" value="1"/>
</dbReference>
<dbReference type="InterPro" id="IPR005101">
    <property type="entry name" value="Cryptochr/Photolyase_FAD-bd"/>
</dbReference>
<comment type="cofactor">
    <cofactor evidence="8">
        <name>FAD</name>
        <dbReference type="ChEBI" id="CHEBI:57692"/>
    </cofactor>
    <text evidence="8">Binds 1 FAD per subunit.</text>
</comment>
<evidence type="ECO:0000256" key="4">
    <source>
        <dbReference type="ARBA" id="ARBA00022630"/>
    </source>
</evidence>
<feature type="site" description="Electron transfer via tryptophanyl radical" evidence="9">
    <location>
        <position position="307"/>
    </location>
</feature>
<feature type="binding site" evidence="8">
    <location>
        <position position="273"/>
    </location>
    <ligand>
        <name>FAD</name>
        <dbReference type="ChEBI" id="CHEBI:57692"/>
    </ligand>
</feature>
<dbReference type="Pfam" id="PF03441">
    <property type="entry name" value="FAD_binding_7"/>
    <property type="match status" value="1"/>
</dbReference>
<feature type="site" description="Electron transfer via tryptophanyl radical" evidence="9">
    <location>
        <position position="383"/>
    </location>
</feature>
<evidence type="ECO:0000256" key="10">
    <source>
        <dbReference type="RuleBase" id="RU004182"/>
    </source>
</evidence>
<evidence type="ECO:0000256" key="2">
    <source>
        <dbReference type="ARBA" id="ARBA00013149"/>
    </source>
</evidence>
<dbReference type="GO" id="GO:0009416">
    <property type="term" value="P:response to light stimulus"/>
    <property type="evidence" value="ECO:0007669"/>
    <property type="project" value="TreeGrafter"/>
</dbReference>
<evidence type="ECO:0000256" key="3">
    <source>
        <dbReference type="ARBA" id="ARBA00014046"/>
    </source>
</evidence>
<protein>
    <recommendedName>
        <fullName evidence="3">Deoxyribodipyrimidine photo-lyase</fullName>
        <ecNumber evidence="2">4.1.99.3</ecNumber>
    </recommendedName>
</protein>
<dbReference type="PROSITE" id="PS51645">
    <property type="entry name" value="PHR_CRY_ALPHA_BETA"/>
    <property type="match status" value="1"/>
</dbReference>
<evidence type="ECO:0000256" key="8">
    <source>
        <dbReference type="PIRSR" id="PIRSR602081-1"/>
    </source>
</evidence>
<dbReference type="GO" id="GO:0000719">
    <property type="term" value="P:photoreactive repair"/>
    <property type="evidence" value="ECO:0007669"/>
    <property type="project" value="UniProtKB-ARBA"/>
</dbReference>
<dbReference type="Gene3D" id="1.25.40.80">
    <property type="match status" value="1"/>
</dbReference>
<keyword evidence="5 8" id="KW-0274">FAD</keyword>
<dbReference type="InterPro" id="IPR014729">
    <property type="entry name" value="Rossmann-like_a/b/a_fold"/>
</dbReference>
<feature type="binding site" evidence="8">
    <location>
        <begin position="238"/>
        <end position="242"/>
    </location>
    <ligand>
        <name>FAD</name>
        <dbReference type="ChEBI" id="CHEBI:57692"/>
    </ligand>
</feature>